<proteinExistence type="predicted"/>
<sequence>MAAPLVSVVVPTYYRNDRLRDAVESVLASDYDAVEVVVVDDSGEAHAEPVAEEYPVEYVALPENRGGNPARMAGIERADGAYVQLLDDDDRLHPTKLSKQVALLEASNSDDEGAVGVAYCGMCFERGDDVLPNPDCRGDVLPQALAFDLSPCVTSTMLVDSDELAAVLPLANRPGGDDLGLMIDLARRTAFDYVDEVLVTRGEAGESRGKSRGVVRGRRDILWEYAHVYGLHPAPRRRAVAATNALEGRVRLGERAWDPRAIRAFLRAFRGEPSPERGAFLAASLFGRTGLTFADRVLSRVN</sequence>
<keyword evidence="2" id="KW-0808">Transferase</keyword>
<organism evidence="2 3">
    <name type="scientific">Halogeometricum limi</name>
    <dbReference type="NCBI Taxonomy" id="555875"/>
    <lineage>
        <taxon>Archaea</taxon>
        <taxon>Methanobacteriati</taxon>
        <taxon>Methanobacteriota</taxon>
        <taxon>Stenosarchaea group</taxon>
        <taxon>Halobacteria</taxon>
        <taxon>Halobacteriales</taxon>
        <taxon>Haloferacaceae</taxon>
        <taxon>Halogeometricum</taxon>
    </lineage>
</organism>
<name>A0A1I6HUA0_9EURY</name>
<evidence type="ECO:0000313" key="3">
    <source>
        <dbReference type="Proteomes" id="UP000243250"/>
    </source>
</evidence>
<accession>A0A1I6HUA0</accession>
<dbReference type="CDD" id="cd00761">
    <property type="entry name" value="Glyco_tranf_GTA_type"/>
    <property type="match status" value="1"/>
</dbReference>
<dbReference type="Proteomes" id="UP000243250">
    <property type="component" value="Unassembled WGS sequence"/>
</dbReference>
<dbReference type="AlphaFoldDB" id="A0A1I6HUA0"/>
<dbReference type="EMBL" id="FOYS01000004">
    <property type="protein sequence ID" value="SFR57820.1"/>
    <property type="molecule type" value="Genomic_DNA"/>
</dbReference>
<dbReference type="InterPro" id="IPR001173">
    <property type="entry name" value="Glyco_trans_2-like"/>
</dbReference>
<dbReference type="PANTHER" id="PTHR43685:SF11">
    <property type="entry name" value="GLYCOSYLTRANSFERASE TAGX-RELATED"/>
    <property type="match status" value="1"/>
</dbReference>
<dbReference type="Pfam" id="PF00535">
    <property type="entry name" value="Glycos_transf_2"/>
    <property type="match status" value="1"/>
</dbReference>
<reference evidence="3" key="1">
    <citation type="submission" date="2016-10" db="EMBL/GenBank/DDBJ databases">
        <authorList>
            <person name="Varghese N."/>
            <person name="Submissions S."/>
        </authorList>
    </citation>
    <scope>NUCLEOTIDE SEQUENCE [LARGE SCALE GENOMIC DNA]</scope>
    <source>
        <strain evidence="3">CGMCC 1.8711</strain>
    </source>
</reference>
<dbReference type="Gene3D" id="3.90.550.10">
    <property type="entry name" value="Spore Coat Polysaccharide Biosynthesis Protein SpsA, Chain A"/>
    <property type="match status" value="1"/>
</dbReference>
<dbReference type="PANTHER" id="PTHR43685">
    <property type="entry name" value="GLYCOSYLTRANSFERASE"/>
    <property type="match status" value="1"/>
</dbReference>
<keyword evidence="3" id="KW-1185">Reference proteome</keyword>
<dbReference type="RefSeq" id="WP_089881248.1">
    <property type="nucleotide sequence ID" value="NZ_FOYS01000004.1"/>
</dbReference>
<evidence type="ECO:0000313" key="2">
    <source>
        <dbReference type="EMBL" id="SFR57820.1"/>
    </source>
</evidence>
<gene>
    <name evidence="2" type="ORF">SAMN04488124_2441</name>
</gene>
<evidence type="ECO:0000259" key="1">
    <source>
        <dbReference type="Pfam" id="PF00535"/>
    </source>
</evidence>
<dbReference type="SUPFAM" id="SSF53448">
    <property type="entry name" value="Nucleotide-diphospho-sugar transferases"/>
    <property type="match status" value="1"/>
</dbReference>
<dbReference type="InterPro" id="IPR029044">
    <property type="entry name" value="Nucleotide-diphossugar_trans"/>
</dbReference>
<feature type="domain" description="Glycosyltransferase 2-like" evidence="1">
    <location>
        <begin position="7"/>
        <end position="124"/>
    </location>
</feature>
<protein>
    <submittedName>
        <fullName evidence="2">Glycosyltransferase involved in cell wall bisynthesis</fullName>
    </submittedName>
</protein>
<dbReference type="InterPro" id="IPR050834">
    <property type="entry name" value="Glycosyltransf_2"/>
</dbReference>
<dbReference type="GO" id="GO:0016740">
    <property type="term" value="F:transferase activity"/>
    <property type="evidence" value="ECO:0007669"/>
    <property type="project" value="UniProtKB-KW"/>
</dbReference>
<dbReference type="OrthoDB" id="324632at2157"/>
<dbReference type="STRING" id="555875.SAMN04488124_2441"/>